<dbReference type="Proteomes" id="UP000821845">
    <property type="component" value="Chromosome 10"/>
</dbReference>
<name>A0ACB7T7T2_HYAAI</name>
<sequence>MPPHICGREAFVIQRYRNNRDERSEVHGVRRRFDGDCRGYSLPASHDRKATGERGDDLAGNIVSDVACATLDARAGIHREAPRLAFLERRRLDCSTRRNKYHARKPHARNEISGRLVIATSGNQPPAVVLRVSQSDALSHCRSRDVPENWPLPIEQGRTTDSIP</sequence>
<dbReference type="EMBL" id="CM023490">
    <property type="protein sequence ID" value="KAH6942198.1"/>
    <property type="molecule type" value="Genomic_DNA"/>
</dbReference>
<proteinExistence type="predicted"/>
<organism evidence="1 2">
    <name type="scientific">Hyalomma asiaticum</name>
    <name type="common">Tick</name>
    <dbReference type="NCBI Taxonomy" id="266040"/>
    <lineage>
        <taxon>Eukaryota</taxon>
        <taxon>Metazoa</taxon>
        <taxon>Ecdysozoa</taxon>
        <taxon>Arthropoda</taxon>
        <taxon>Chelicerata</taxon>
        <taxon>Arachnida</taxon>
        <taxon>Acari</taxon>
        <taxon>Parasitiformes</taxon>
        <taxon>Ixodida</taxon>
        <taxon>Ixodoidea</taxon>
        <taxon>Ixodidae</taxon>
        <taxon>Hyalomminae</taxon>
        <taxon>Hyalomma</taxon>
    </lineage>
</organism>
<evidence type="ECO:0000313" key="2">
    <source>
        <dbReference type="Proteomes" id="UP000821845"/>
    </source>
</evidence>
<reference evidence="1" key="1">
    <citation type="submission" date="2020-05" db="EMBL/GenBank/DDBJ databases">
        <title>Large-scale comparative analyses of tick genomes elucidate their genetic diversity and vector capacities.</title>
        <authorList>
            <person name="Jia N."/>
            <person name="Wang J."/>
            <person name="Shi W."/>
            <person name="Du L."/>
            <person name="Sun Y."/>
            <person name="Zhan W."/>
            <person name="Jiang J."/>
            <person name="Wang Q."/>
            <person name="Zhang B."/>
            <person name="Ji P."/>
            <person name="Sakyi L.B."/>
            <person name="Cui X."/>
            <person name="Yuan T."/>
            <person name="Jiang B."/>
            <person name="Yang W."/>
            <person name="Lam T.T.-Y."/>
            <person name="Chang Q."/>
            <person name="Ding S."/>
            <person name="Wang X."/>
            <person name="Zhu J."/>
            <person name="Ruan X."/>
            <person name="Zhao L."/>
            <person name="Wei J."/>
            <person name="Que T."/>
            <person name="Du C."/>
            <person name="Cheng J."/>
            <person name="Dai P."/>
            <person name="Han X."/>
            <person name="Huang E."/>
            <person name="Gao Y."/>
            <person name="Liu J."/>
            <person name="Shao H."/>
            <person name="Ye R."/>
            <person name="Li L."/>
            <person name="Wei W."/>
            <person name="Wang X."/>
            <person name="Wang C."/>
            <person name="Yang T."/>
            <person name="Huo Q."/>
            <person name="Li W."/>
            <person name="Guo W."/>
            <person name="Chen H."/>
            <person name="Zhou L."/>
            <person name="Ni X."/>
            <person name="Tian J."/>
            <person name="Zhou Y."/>
            <person name="Sheng Y."/>
            <person name="Liu T."/>
            <person name="Pan Y."/>
            <person name="Xia L."/>
            <person name="Li J."/>
            <person name="Zhao F."/>
            <person name="Cao W."/>
        </authorList>
    </citation>
    <scope>NUCLEOTIDE SEQUENCE</scope>
    <source>
        <strain evidence="1">Hyas-2018</strain>
    </source>
</reference>
<comment type="caution">
    <text evidence="1">The sequence shown here is derived from an EMBL/GenBank/DDBJ whole genome shotgun (WGS) entry which is preliminary data.</text>
</comment>
<protein>
    <submittedName>
        <fullName evidence="1">Uncharacterized protein</fullName>
    </submittedName>
</protein>
<gene>
    <name evidence="1" type="ORF">HPB50_001767</name>
</gene>
<keyword evidence="2" id="KW-1185">Reference proteome</keyword>
<evidence type="ECO:0000313" key="1">
    <source>
        <dbReference type="EMBL" id="KAH6942198.1"/>
    </source>
</evidence>
<accession>A0ACB7T7T2</accession>